<dbReference type="EMBL" id="CP011125">
    <property type="protein sequence ID" value="AKF09903.1"/>
    <property type="molecule type" value="Genomic_DNA"/>
</dbReference>
<sequence length="160" mass="16482">MLLSTLLGLTIASCGNDPENVAGTYTINLTNGPNGCMLDNWEEGDTVTGTTIAVTQDGDAVTVNVEGLAGAYLDVVVGSRQFVGSVDGSHIDARLTGNAGTTGSCAYTFIVDLDADLDGDVLEGTLTWFAQTNGLAECGMYNTCQNTQAFNGTRPPSSGD</sequence>
<dbReference type="AlphaFoldDB" id="A0A0F6YLU2"/>
<organism evidence="1 2">
    <name type="scientific">Sandaracinus amylolyticus</name>
    <dbReference type="NCBI Taxonomy" id="927083"/>
    <lineage>
        <taxon>Bacteria</taxon>
        <taxon>Pseudomonadati</taxon>
        <taxon>Myxococcota</taxon>
        <taxon>Polyangia</taxon>
        <taxon>Polyangiales</taxon>
        <taxon>Sandaracinaceae</taxon>
        <taxon>Sandaracinus</taxon>
    </lineage>
</organism>
<name>A0A0F6YLU2_9BACT</name>
<dbReference type="KEGG" id="samy:DB32_007052"/>
<evidence type="ECO:0008006" key="3">
    <source>
        <dbReference type="Google" id="ProtNLM"/>
    </source>
</evidence>
<dbReference type="Proteomes" id="UP000034883">
    <property type="component" value="Chromosome"/>
</dbReference>
<reference evidence="1 2" key="1">
    <citation type="submission" date="2015-03" db="EMBL/GenBank/DDBJ databases">
        <title>Genome assembly of Sandaracinus amylolyticus DSM 53668.</title>
        <authorList>
            <person name="Sharma G."/>
            <person name="Subramanian S."/>
        </authorList>
    </citation>
    <scope>NUCLEOTIDE SEQUENCE [LARGE SCALE GENOMIC DNA]</scope>
    <source>
        <strain evidence="1 2">DSM 53668</strain>
    </source>
</reference>
<accession>A0A0F6YLU2</accession>
<keyword evidence="2" id="KW-1185">Reference proteome</keyword>
<protein>
    <recommendedName>
        <fullName evidence="3">Lipoprotein</fullName>
    </recommendedName>
</protein>
<evidence type="ECO:0000313" key="2">
    <source>
        <dbReference type="Proteomes" id="UP000034883"/>
    </source>
</evidence>
<evidence type="ECO:0000313" key="1">
    <source>
        <dbReference type="EMBL" id="AKF09903.1"/>
    </source>
</evidence>
<proteinExistence type="predicted"/>
<gene>
    <name evidence="1" type="ORF">DB32_007052</name>
</gene>